<dbReference type="PANTHER" id="PTHR46692">
    <property type="entry name" value="INOSINE-URIDINE PREFERRING NUCLEOSIDE HYDROLASE FAMILY PROTEIN"/>
    <property type="match status" value="1"/>
</dbReference>
<dbReference type="Pfam" id="PF01156">
    <property type="entry name" value="IU_nuc_hydro"/>
    <property type="match status" value="1"/>
</dbReference>
<dbReference type="Proteomes" id="UP000593564">
    <property type="component" value="Unassembled WGS sequence"/>
</dbReference>
<proteinExistence type="inferred from homology"/>
<feature type="domain" description="Inosine/uridine-preferring nucleoside hydrolase" evidence="3">
    <location>
        <begin position="14"/>
        <end position="145"/>
    </location>
</feature>
<dbReference type="InterPro" id="IPR001910">
    <property type="entry name" value="Inosine/uridine_hydrolase_dom"/>
</dbReference>
<evidence type="ECO:0000313" key="5">
    <source>
        <dbReference type="Proteomes" id="UP000593564"/>
    </source>
</evidence>
<accession>A0A7J7H2Z6</accession>
<dbReference type="Gene3D" id="3.90.245.10">
    <property type="entry name" value="Ribonucleoside hydrolase-like"/>
    <property type="match status" value="1"/>
</dbReference>
<dbReference type="PANTHER" id="PTHR46692:SF2">
    <property type="entry name" value="INOSINE_URIDINE-PREFERRING NUCLEOSIDE HYDROLASE DOMAIN-CONTAINING PROTEIN"/>
    <property type="match status" value="1"/>
</dbReference>
<evidence type="ECO:0000259" key="3">
    <source>
        <dbReference type="Pfam" id="PF01156"/>
    </source>
</evidence>
<dbReference type="AlphaFoldDB" id="A0A7J7H2Z6"/>
<keyword evidence="2" id="KW-1133">Transmembrane helix</keyword>
<dbReference type="SUPFAM" id="SSF53590">
    <property type="entry name" value="Nucleoside hydrolase"/>
    <property type="match status" value="1"/>
</dbReference>
<gene>
    <name evidence="4" type="ORF">HYC85_016412</name>
</gene>
<dbReference type="EMBL" id="JACBKZ010000007">
    <property type="protein sequence ID" value="KAF5946184.1"/>
    <property type="molecule type" value="Genomic_DNA"/>
</dbReference>
<sequence>MGHNVATGDRKYSPLQQPTARQVMIDVVSAGPIVVFLLGSHTNFAIFLMSNPHLKKNIEHIYVMGGAVRPNCPKDANYSSRPKQCLPGSLYPDISNAYAEFNIFGEPFASYTVLHSGIPVTLVPLDATKTIPVSESFFKAFEQNQNTYEAKYCF</sequence>
<comment type="similarity">
    <text evidence="1">Belongs to the IUNH family.</text>
</comment>
<reference evidence="4 5" key="2">
    <citation type="submission" date="2020-07" db="EMBL/GenBank/DDBJ databases">
        <title>Genome assembly of wild tea tree DASZ reveals pedigree and selection history of tea varieties.</title>
        <authorList>
            <person name="Zhang W."/>
        </authorList>
    </citation>
    <scope>NUCLEOTIDE SEQUENCE [LARGE SCALE GENOMIC DNA]</scope>
    <source>
        <strain evidence="5">cv. G240</strain>
        <tissue evidence="4">Leaf</tissue>
    </source>
</reference>
<keyword evidence="2" id="KW-0812">Transmembrane</keyword>
<dbReference type="GO" id="GO:0016799">
    <property type="term" value="F:hydrolase activity, hydrolyzing N-glycosyl compounds"/>
    <property type="evidence" value="ECO:0007669"/>
    <property type="project" value="InterPro"/>
</dbReference>
<evidence type="ECO:0000256" key="1">
    <source>
        <dbReference type="ARBA" id="ARBA00009176"/>
    </source>
</evidence>
<feature type="transmembrane region" description="Helical" evidence="2">
    <location>
        <begin position="27"/>
        <end position="48"/>
    </location>
</feature>
<comment type="caution">
    <text evidence="4">The sequence shown here is derived from an EMBL/GenBank/DDBJ whole genome shotgun (WGS) entry which is preliminary data.</text>
</comment>
<keyword evidence="5" id="KW-1185">Reference proteome</keyword>
<protein>
    <recommendedName>
        <fullName evidence="3">Inosine/uridine-preferring nucleoside hydrolase domain-containing protein</fullName>
    </recommendedName>
</protein>
<evidence type="ECO:0000256" key="2">
    <source>
        <dbReference type="SAM" id="Phobius"/>
    </source>
</evidence>
<name>A0A7J7H2Z6_CAMSI</name>
<keyword evidence="2" id="KW-0472">Membrane</keyword>
<organism evidence="4 5">
    <name type="scientific">Camellia sinensis</name>
    <name type="common">Tea plant</name>
    <name type="synonym">Thea sinensis</name>
    <dbReference type="NCBI Taxonomy" id="4442"/>
    <lineage>
        <taxon>Eukaryota</taxon>
        <taxon>Viridiplantae</taxon>
        <taxon>Streptophyta</taxon>
        <taxon>Embryophyta</taxon>
        <taxon>Tracheophyta</taxon>
        <taxon>Spermatophyta</taxon>
        <taxon>Magnoliopsida</taxon>
        <taxon>eudicotyledons</taxon>
        <taxon>Gunneridae</taxon>
        <taxon>Pentapetalae</taxon>
        <taxon>asterids</taxon>
        <taxon>Ericales</taxon>
        <taxon>Theaceae</taxon>
        <taxon>Camellia</taxon>
    </lineage>
</organism>
<evidence type="ECO:0000313" key="4">
    <source>
        <dbReference type="EMBL" id="KAF5946184.1"/>
    </source>
</evidence>
<reference evidence="5" key="1">
    <citation type="journal article" date="2020" name="Nat. Commun.">
        <title>Genome assembly of wild tea tree DASZ reveals pedigree and selection history of tea varieties.</title>
        <authorList>
            <person name="Zhang W."/>
            <person name="Zhang Y."/>
            <person name="Qiu H."/>
            <person name="Guo Y."/>
            <person name="Wan H."/>
            <person name="Zhang X."/>
            <person name="Scossa F."/>
            <person name="Alseekh S."/>
            <person name="Zhang Q."/>
            <person name="Wang P."/>
            <person name="Xu L."/>
            <person name="Schmidt M.H."/>
            <person name="Jia X."/>
            <person name="Li D."/>
            <person name="Zhu A."/>
            <person name="Guo F."/>
            <person name="Chen W."/>
            <person name="Ni D."/>
            <person name="Usadel B."/>
            <person name="Fernie A.R."/>
            <person name="Wen W."/>
        </authorList>
    </citation>
    <scope>NUCLEOTIDE SEQUENCE [LARGE SCALE GENOMIC DNA]</scope>
    <source>
        <strain evidence="5">cv. G240</strain>
    </source>
</reference>
<dbReference type="InterPro" id="IPR036452">
    <property type="entry name" value="Ribo_hydro-like"/>
</dbReference>